<evidence type="ECO:0000313" key="7">
    <source>
        <dbReference type="Proteomes" id="UP001369736"/>
    </source>
</evidence>
<dbReference type="InterPro" id="IPR016162">
    <property type="entry name" value="Ald_DH_N"/>
</dbReference>
<dbReference type="RefSeq" id="WP_337703554.1">
    <property type="nucleotide sequence ID" value="NZ_JBBEGM010000004.1"/>
</dbReference>
<comment type="similarity">
    <text evidence="1">Belongs to the aldehyde dehydrogenase family.</text>
</comment>
<evidence type="ECO:0000259" key="5">
    <source>
        <dbReference type="Pfam" id="PF00171"/>
    </source>
</evidence>
<accession>A0ABU8M550</accession>
<dbReference type="InterPro" id="IPR016163">
    <property type="entry name" value="Ald_DH_C"/>
</dbReference>
<feature type="domain" description="Aldehyde dehydrogenase" evidence="5">
    <location>
        <begin position="29"/>
        <end position="488"/>
    </location>
</feature>
<dbReference type="Gene3D" id="3.40.309.10">
    <property type="entry name" value="Aldehyde Dehydrogenase, Chain A, domain 2"/>
    <property type="match status" value="1"/>
</dbReference>
<gene>
    <name evidence="6" type="ORF">WCD58_13505</name>
</gene>
<proteinExistence type="inferred from homology"/>
<name>A0ABU8M550_9PSEU</name>
<evidence type="ECO:0000256" key="2">
    <source>
        <dbReference type="ARBA" id="ARBA00023002"/>
    </source>
</evidence>
<organism evidence="6 7">
    <name type="scientific">Actinomycetospora flava</name>
    <dbReference type="NCBI Taxonomy" id="3129232"/>
    <lineage>
        <taxon>Bacteria</taxon>
        <taxon>Bacillati</taxon>
        <taxon>Actinomycetota</taxon>
        <taxon>Actinomycetes</taxon>
        <taxon>Pseudonocardiales</taxon>
        <taxon>Pseudonocardiaceae</taxon>
        <taxon>Actinomycetospora</taxon>
    </lineage>
</organism>
<keyword evidence="3" id="KW-0520">NAD</keyword>
<dbReference type="InterPro" id="IPR015590">
    <property type="entry name" value="Aldehyde_DH_dom"/>
</dbReference>
<evidence type="ECO:0000256" key="3">
    <source>
        <dbReference type="ARBA" id="ARBA00023027"/>
    </source>
</evidence>
<keyword evidence="7" id="KW-1185">Reference proteome</keyword>
<evidence type="ECO:0000313" key="6">
    <source>
        <dbReference type="EMBL" id="MEJ2862182.1"/>
    </source>
</evidence>
<dbReference type="Pfam" id="PF00171">
    <property type="entry name" value="Aldedh"/>
    <property type="match status" value="1"/>
</dbReference>
<reference evidence="6 7" key="1">
    <citation type="submission" date="2024-03" db="EMBL/GenBank/DDBJ databases">
        <title>Actinomycetospora sp. OC33-EN07, a novel actinomycete isolated from wild orchid (Aerides multiflora).</title>
        <authorList>
            <person name="Suriyachadkun C."/>
        </authorList>
    </citation>
    <scope>NUCLEOTIDE SEQUENCE [LARGE SCALE GENOMIC DNA]</scope>
    <source>
        <strain evidence="6 7">OC33-EN07</strain>
    </source>
</reference>
<evidence type="ECO:0000256" key="4">
    <source>
        <dbReference type="SAM" id="MobiDB-lite"/>
    </source>
</evidence>
<evidence type="ECO:0000256" key="1">
    <source>
        <dbReference type="ARBA" id="ARBA00009986"/>
    </source>
</evidence>
<dbReference type="InterPro" id="IPR016161">
    <property type="entry name" value="Ald_DH/histidinol_DH"/>
</dbReference>
<dbReference type="Gene3D" id="3.40.605.10">
    <property type="entry name" value="Aldehyde Dehydrogenase, Chain A, domain 1"/>
    <property type="match status" value="1"/>
</dbReference>
<dbReference type="PANTHER" id="PTHR42986">
    <property type="entry name" value="BENZALDEHYDE DEHYDROGENASE YFMT"/>
    <property type="match status" value="1"/>
</dbReference>
<dbReference type="InterPro" id="IPR016160">
    <property type="entry name" value="Ald_DH_CS_CYS"/>
</dbReference>
<dbReference type="PANTHER" id="PTHR42986:SF1">
    <property type="entry name" value="BENZALDEHYDE DEHYDROGENASE YFMT"/>
    <property type="match status" value="1"/>
</dbReference>
<protein>
    <submittedName>
        <fullName evidence="6">Aldehyde dehydrogenase family protein</fullName>
    </submittedName>
</protein>
<dbReference type="SUPFAM" id="SSF53720">
    <property type="entry name" value="ALDH-like"/>
    <property type="match status" value="1"/>
</dbReference>
<dbReference type="Proteomes" id="UP001369736">
    <property type="component" value="Unassembled WGS sequence"/>
</dbReference>
<feature type="region of interest" description="Disordered" evidence="4">
    <location>
        <begin position="453"/>
        <end position="474"/>
    </location>
</feature>
<comment type="caution">
    <text evidence="6">The sequence shown here is derived from an EMBL/GenBank/DDBJ whole genome shotgun (WGS) entry which is preliminary data.</text>
</comment>
<dbReference type="EMBL" id="JBBEGM010000004">
    <property type="protein sequence ID" value="MEJ2862182.1"/>
    <property type="molecule type" value="Genomic_DNA"/>
</dbReference>
<sequence length="500" mass="52448">MSITASTSRPPAQPQSTTRTRAQLIGGEWLEAADGATFDVTNPLDNSIVTRVPASSRVDMARAVAAAHQAQPGWAAMAPAHKQALFAKAADILESRTPEIVAMLADETGSGAGFGYFQLSWSVSLLRAAAGWVYHPHGQLLRSDYPGTIATAERKPLGVVASFTPWNGAHCLAWRAVVAPLVAGNTVVVKPSEEAPVTAGLLVGEILHDAGFPAGTVNVVTHAGAAAAEVAEEFYDNPAVRCLYFTGSAKTARVVAARAAQALKRSVLELGGYNQIVVTEDADLDHAAKTVAFSAFFHQGQICMNARRVLVAQSVYQSFLDKLTAIAQAMPIGDPSDPSTVIGPLINDAALSGTRAAIEGAVRDGARVHVGGSHDGRLFAPTVLVDVPDHAELSCEETFGPVLVVRPINNDEEGIALVNANPYGLSFSVLTGDPARGMSICSRIDSGAVHVNSPTINDEPHAPNGGTKNSGWGRSGLDALDDFTEIRWMTVEAAQRALPF</sequence>
<keyword evidence="2" id="KW-0560">Oxidoreductase</keyword>
<dbReference type="PROSITE" id="PS00070">
    <property type="entry name" value="ALDEHYDE_DEHYDR_CYS"/>
    <property type="match status" value="1"/>
</dbReference>